<dbReference type="CDD" id="cd00367">
    <property type="entry name" value="PTS-HPr_like"/>
    <property type="match status" value="1"/>
</dbReference>
<dbReference type="PROSITE" id="PS00369">
    <property type="entry name" value="PTS_HPR_HIS"/>
    <property type="match status" value="1"/>
</dbReference>
<sequence length="89" mass="9375">MEKEVAVMLKNGLHARPAAQLINELNAFQSDVKFQIGAKKINAKSILQLMGVSIAEGEKIKVIVCGADAGEAMACIETFLQADGGEGNS</sequence>
<name>A0A1H3IHJ8_9BACI</name>
<reference evidence="9" key="1">
    <citation type="submission" date="2016-10" db="EMBL/GenBank/DDBJ databases">
        <authorList>
            <person name="Varghese N."/>
            <person name="Submissions S."/>
        </authorList>
    </citation>
    <scope>NUCLEOTIDE SEQUENCE [LARGE SCALE GENOMIC DNA]</scope>
    <source>
        <strain evidence="9">SP</strain>
    </source>
</reference>
<dbReference type="PRINTS" id="PR00107">
    <property type="entry name" value="PHOSPHOCPHPR"/>
</dbReference>
<evidence type="ECO:0000259" key="7">
    <source>
        <dbReference type="PROSITE" id="PS51350"/>
    </source>
</evidence>
<evidence type="ECO:0000256" key="3">
    <source>
        <dbReference type="ARBA" id="ARBA00020422"/>
    </source>
</evidence>
<dbReference type="PANTHER" id="PTHR33705:SF2">
    <property type="entry name" value="PHOSPHOCARRIER PROTEIN NPR"/>
    <property type="match status" value="1"/>
</dbReference>
<dbReference type="STRING" id="1503961.SAMN05421736_101828"/>
<dbReference type="GO" id="GO:0005737">
    <property type="term" value="C:cytoplasm"/>
    <property type="evidence" value="ECO:0007669"/>
    <property type="project" value="UniProtKB-SubCell"/>
</dbReference>
<protein>
    <recommendedName>
        <fullName evidence="3">Phosphocarrier protein HPr</fullName>
    </recommendedName>
</protein>
<proteinExistence type="predicted"/>
<dbReference type="NCBIfam" id="TIGR01003">
    <property type="entry name" value="PTS_HPr_family"/>
    <property type="match status" value="1"/>
</dbReference>
<evidence type="ECO:0000256" key="1">
    <source>
        <dbReference type="ARBA" id="ARBA00003681"/>
    </source>
</evidence>
<evidence type="ECO:0000256" key="6">
    <source>
        <dbReference type="ARBA" id="ARBA00022683"/>
    </source>
</evidence>
<keyword evidence="5" id="KW-0762">Sugar transport</keyword>
<dbReference type="AlphaFoldDB" id="A0A1H3IHJ8"/>
<evidence type="ECO:0000313" key="8">
    <source>
        <dbReference type="EMBL" id="SDY27087.1"/>
    </source>
</evidence>
<dbReference type="PANTHER" id="PTHR33705">
    <property type="entry name" value="PHOSPHOCARRIER PROTEIN HPR"/>
    <property type="match status" value="1"/>
</dbReference>
<evidence type="ECO:0000256" key="4">
    <source>
        <dbReference type="ARBA" id="ARBA00022490"/>
    </source>
</evidence>
<dbReference type="InterPro" id="IPR001020">
    <property type="entry name" value="PTS_HPr_His_P_site"/>
</dbReference>
<dbReference type="SUPFAM" id="SSF55594">
    <property type="entry name" value="HPr-like"/>
    <property type="match status" value="1"/>
</dbReference>
<dbReference type="Proteomes" id="UP000198935">
    <property type="component" value="Unassembled WGS sequence"/>
</dbReference>
<organism evidence="8 9">
    <name type="scientific">Evansella caseinilytica</name>
    <dbReference type="NCBI Taxonomy" id="1503961"/>
    <lineage>
        <taxon>Bacteria</taxon>
        <taxon>Bacillati</taxon>
        <taxon>Bacillota</taxon>
        <taxon>Bacilli</taxon>
        <taxon>Bacillales</taxon>
        <taxon>Bacillaceae</taxon>
        <taxon>Evansella</taxon>
    </lineage>
</organism>
<dbReference type="Gene3D" id="3.30.1340.10">
    <property type="entry name" value="HPr-like"/>
    <property type="match status" value="1"/>
</dbReference>
<dbReference type="GO" id="GO:0009401">
    <property type="term" value="P:phosphoenolpyruvate-dependent sugar phosphotransferase system"/>
    <property type="evidence" value="ECO:0007669"/>
    <property type="project" value="UniProtKB-KW"/>
</dbReference>
<dbReference type="InterPro" id="IPR035895">
    <property type="entry name" value="HPr-like_sf"/>
</dbReference>
<dbReference type="PROSITE" id="PS51350">
    <property type="entry name" value="PTS_HPR_DOM"/>
    <property type="match status" value="1"/>
</dbReference>
<keyword evidence="5" id="KW-0813">Transport</keyword>
<keyword evidence="4" id="KW-0963">Cytoplasm</keyword>
<keyword evidence="6" id="KW-0598">Phosphotransferase system</keyword>
<dbReference type="Pfam" id="PF00381">
    <property type="entry name" value="PTS-HPr"/>
    <property type="match status" value="1"/>
</dbReference>
<evidence type="ECO:0000256" key="5">
    <source>
        <dbReference type="ARBA" id="ARBA00022597"/>
    </source>
</evidence>
<evidence type="ECO:0000256" key="2">
    <source>
        <dbReference type="ARBA" id="ARBA00004496"/>
    </source>
</evidence>
<dbReference type="InterPro" id="IPR050399">
    <property type="entry name" value="HPr"/>
</dbReference>
<accession>A0A1H3IHJ8</accession>
<dbReference type="InterPro" id="IPR000032">
    <property type="entry name" value="HPr-like"/>
</dbReference>
<keyword evidence="9" id="KW-1185">Reference proteome</keyword>
<comment type="function">
    <text evidence="1">General (non sugar-specific) component of the phosphoenolpyruvate-dependent sugar phosphotransferase system (sugar PTS). This major carbohydrate active-transport system catalyzes the phosphorylation of incoming sugar substrates concomitantly with their translocation across the cell membrane. The phosphoryl group from phosphoenolpyruvate (PEP) is transferred to the phosphoryl carrier protein HPr by enzyme I. Phospho-HPr then transfers it to the PTS EIIA domain.</text>
</comment>
<evidence type="ECO:0000313" key="9">
    <source>
        <dbReference type="Proteomes" id="UP000198935"/>
    </source>
</evidence>
<comment type="subcellular location">
    <subcellularLocation>
        <location evidence="2">Cytoplasm</location>
    </subcellularLocation>
</comment>
<dbReference type="EMBL" id="FNPI01000001">
    <property type="protein sequence ID" value="SDY27087.1"/>
    <property type="molecule type" value="Genomic_DNA"/>
</dbReference>
<feature type="domain" description="HPr" evidence="7">
    <location>
        <begin position="1"/>
        <end position="87"/>
    </location>
</feature>
<gene>
    <name evidence="8" type="ORF">SAMN05421736_101828</name>
</gene>